<keyword evidence="2" id="KW-1185">Reference proteome</keyword>
<accession>A0ABQ8VXQ2</accession>
<evidence type="ECO:0000313" key="1">
    <source>
        <dbReference type="EMBL" id="KAJ4501167.1"/>
    </source>
</evidence>
<name>A0ABQ8VXQ2_9AGAR</name>
<proteinExistence type="predicted"/>
<reference evidence="1" key="1">
    <citation type="submission" date="2022-08" db="EMBL/GenBank/DDBJ databases">
        <title>A Global Phylogenomic Analysis of the Shiitake Genus Lentinula.</title>
        <authorList>
            <consortium name="DOE Joint Genome Institute"/>
            <person name="Sierra-Patev S."/>
            <person name="Min B."/>
            <person name="Naranjo-Ortiz M."/>
            <person name="Looney B."/>
            <person name="Konkel Z."/>
            <person name="Slot J.C."/>
            <person name="Sakamoto Y."/>
            <person name="Steenwyk J.L."/>
            <person name="Rokas A."/>
            <person name="Carro J."/>
            <person name="Camarero S."/>
            <person name="Ferreira P."/>
            <person name="Molpeceres G."/>
            <person name="Ruiz-Duenas F.J."/>
            <person name="Serrano A."/>
            <person name="Henrissat B."/>
            <person name="Drula E."/>
            <person name="Hughes K.W."/>
            <person name="Mata J.L."/>
            <person name="Ishikawa N.K."/>
            <person name="Vargas-Isla R."/>
            <person name="Ushijima S."/>
            <person name="Smith C.A."/>
            <person name="Ahrendt S."/>
            <person name="Andreopoulos W."/>
            <person name="He G."/>
            <person name="Labutti K."/>
            <person name="Lipzen A."/>
            <person name="Ng V."/>
            <person name="Riley R."/>
            <person name="Sandor L."/>
            <person name="Barry K."/>
            <person name="Martinez A.T."/>
            <person name="Xiao Y."/>
            <person name="Gibbons J.G."/>
            <person name="Terashima K."/>
            <person name="Grigoriev I.V."/>
            <person name="Hibbett D.S."/>
        </authorList>
    </citation>
    <scope>NUCLEOTIDE SEQUENCE</scope>
    <source>
        <strain evidence="1">RHP3577 ss4</strain>
    </source>
</reference>
<sequence>MTNQRSRSAKELRALYASQRARGVSLADGPGFLYAFVEYGHRWKIGMTDNYDRRKAEWDQSLAHILLELKCFKRPRIQCTQCVTSKNSSSLENGDEFGEGRFGQCLCALDLRKAFKSPALLNHQEPLEISEDY</sequence>
<dbReference type="Proteomes" id="UP001150217">
    <property type="component" value="Unassembled WGS sequence"/>
</dbReference>
<organism evidence="1 2">
    <name type="scientific">Lentinula lateritia</name>
    <dbReference type="NCBI Taxonomy" id="40482"/>
    <lineage>
        <taxon>Eukaryota</taxon>
        <taxon>Fungi</taxon>
        <taxon>Dikarya</taxon>
        <taxon>Basidiomycota</taxon>
        <taxon>Agaricomycotina</taxon>
        <taxon>Agaricomycetes</taxon>
        <taxon>Agaricomycetidae</taxon>
        <taxon>Agaricales</taxon>
        <taxon>Marasmiineae</taxon>
        <taxon>Omphalotaceae</taxon>
        <taxon>Lentinula</taxon>
    </lineage>
</organism>
<dbReference type="EMBL" id="JANVFT010000003">
    <property type="protein sequence ID" value="KAJ4501167.1"/>
    <property type="molecule type" value="Genomic_DNA"/>
</dbReference>
<protein>
    <submittedName>
        <fullName evidence="1">Uncharacterized protein</fullName>
    </submittedName>
</protein>
<comment type="caution">
    <text evidence="1">The sequence shown here is derived from an EMBL/GenBank/DDBJ whole genome shotgun (WGS) entry which is preliminary data.</text>
</comment>
<evidence type="ECO:0000313" key="2">
    <source>
        <dbReference type="Proteomes" id="UP001150217"/>
    </source>
</evidence>
<gene>
    <name evidence="1" type="ORF">C8R41DRAFT_862809</name>
</gene>